<dbReference type="EMBL" id="CAJJDN010000349">
    <property type="protein sequence ID" value="CAD8130956.1"/>
    <property type="molecule type" value="Genomic_DNA"/>
</dbReference>
<organism evidence="1 2">
    <name type="scientific">Paramecium sonneborni</name>
    <dbReference type="NCBI Taxonomy" id="65129"/>
    <lineage>
        <taxon>Eukaryota</taxon>
        <taxon>Sar</taxon>
        <taxon>Alveolata</taxon>
        <taxon>Ciliophora</taxon>
        <taxon>Intramacronucleata</taxon>
        <taxon>Oligohymenophorea</taxon>
        <taxon>Peniculida</taxon>
        <taxon>Parameciidae</taxon>
        <taxon>Paramecium</taxon>
    </lineage>
</organism>
<comment type="caution">
    <text evidence="1">The sequence shown here is derived from an EMBL/GenBank/DDBJ whole genome shotgun (WGS) entry which is preliminary data.</text>
</comment>
<keyword evidence="2" id="KW-1185">Reference proteome</keyword>
<accession>A0A8S1RSS8</accession>
<sequence length="50" mass="6019">MSKSTMGNVHFTQVNAKIFENVKIYQKMKNFHHLLSGTYQMKWRRLCSQK</sequence>
<reference evidence="1" key="1">
    <citation type="submission" date="2021-01" db="EMBL/GenBank/DDBJ databases">
        <authorList>
            <consortium name="Genoscope - CEA"/>
            <person name="William W."/>
        </authorList>
    </citation>
    <scope>NUCLEOTIDE SEQUENCE</scope>
</reference>
<evidence type="ECO:0000313" key="1">
    <source>
        <dbReference type="EMBL" id="CAD8130956.1"/>
    </source>
</evidence>
<evidence type="ECO:0000313" key="2">
    <source>
        <dbReference type="Proteomes" id="UP000692954"/>
    </source>
</evidence>
<gene>
    <name evidence="1" type="ORF">PSON_ATCC_30995.1.T3490004</name>
</gene>
<dbReference type="Proteomes" id="UP000692954">
    <property type="component" value="Unassembled WGS sequence"/>
</dbReference>
<dbReference type="AlphaFoldDB" id="A0A8S1RSS8"/>
<proteinExistence type="predicted"/>
<name>A0A8S1RSS8_9CILI</name>
<protein>
    <submittedName>
        <fullName evidence="1">Uncharacterized protein</fullName>
    </submittedName>
</protein>